<accession>A0A7M1B4C9</accession>
<dbReference type="AlphaFoldDB" id="A0A7M1B4C9"/>
<sequence length="178" mass="20652">MSGHPLINQKRKVRFLMTFSRRKFLQAGFLCGAVFLMDGCTLFGVTTPLQTFSLLHKDLFPQAQHLGIQTAPYMQKIFHHSRISDADKTFLKNGVKWLNEEAVQSYKKEYTKLSPMQRQSILEHITQTEWGESFVYEVMNYMFEAMLGDPVYGGNNKEAGWQWLNFKGGQPRPQKAYM</sequence>
<name>A0A7M1B4C9_9BACT</name>
<organism evidence="1 2">
    <name type="scientific">Sulfurimonas sediminis</name>
    <dbReference type="NCBI Taxonomy" id="2590020"/>
    <lineage>
        <taxon>Bacteria</taxon>
        <taxon>Pseudomonadati</taxon>
        <taxon>Campylobacterota</taxon>
        <taxon>Epsilonproteobacteria</taxon>
        <taxon>Campylobacterales</taxon>
        <taxon>Sulfurimonadaceae</taxon>
        <taxon>Sulfurimonas</taxon>
    </lineage>
</organism>
<dbReference type="Pfam" id="PF13618">
    <property type="entry name" value="Gluconate_2-dh3"/>
    <property type="match status" value="1"/>
</dbReference>
<reference evidence="1 2" key="1">
    <citation type="submission" date="2019-06" db="EMBL/GenBank/DDBJ databases">
        <title>Sulfurimonas gotlandica sp. nov., a chemoautotrophic and psychrotolerant epsilonproteobacterium isolated from a pelagic redoxcline, and an emended description of the genus Sulfurimonas.</title>
        <authorList>
            <person name="Wang S."/>
            <person name="Jiang L."/>
            <person name="Shao Z."/>
        </authorList>
    </citation>
    <scope>NUCLEOTIDE SEQUENCE [LARGE SCALE GENOMIC DNA]</scope>
    <source>
        <strain evidence="1 2">S2-6</strain>
    </source>
</reference>
<evidence type="ECO:0000313" key="1">
    <source>
        <dbReference type="EMBL" id="QOP44574.1"/>
    </source>
</evidence>
<protein>
    <submittedName>
        <fullName evidence="1">Gluconate 2-dehydrogenase subunit 3 family protein</fullName>
    </submittedName>
</protein>
<keyword evidence="2" id="KW-1185">Reference proteome</keyword>
<proteinExistence type="predicted"/>
<dbReference type="Proteomes" id="UP000593719">
    <property type="component" value="Chromosome"/>
</dbReference>
<dbReference type="InterPro" id="IPR027056">
    <property type="entry name" value="Gluconate_2DH_su3"/>
</dbReference>
<gene>
    <name evidence="1" type="ORF">FJR45_11740</name>
</gene>
<dbReference type="EMBL" id="CP041235">
    <property type="protein sequence ID" value="QOP44574.1"/>
    <property type="molecule type" value="Genomic_DNA"/>
</dbReference>
<evidence type="ECO:0000313" key="2">
    <source>
        <dbReference type="Proteomes" id="UP000593719"/>
    </source>
</evidence>
<dbReference type="KEGG" id="ssei:FJR45_11740"/>